<feature type="region of interest" description="Disordered" evidence="1">
    <location>
        <begin position="19"/>
        <end position="48"/>
    </location>
</feature>
<evidence type="ECO:0000256" key="1">
    <source>
        <dbReference type="SAM" id="MobiDB-lite"/>
    </source>
</evidence>
<dbReference type="RefSeq" id="WP_398280194.1">
    <property type="nucleotide sequence ID" value="NZ_JBITLV010000003.1"/>
</dbReference>
<dbReference type="EMBL" id="JBITLV010000003">
    <property type="protein sequence ID" value="MFI7587814.1"/>
    <property type="molecule type" value="Genomic_DNA"/>
</dbReference>
<gene>
    <name evidence="4" type="ORF">ACIB24_12140</name>
</gene>
<feature type="domain" description="Glucose/Sorbosone dehydrogenase" evidence="3">
    <location>
        <begin position="58"/>
        <end position="349"/>
    </location>
</feature>
<feature type="chain" id="PRO_5047071028" evidence="2">
    <location>
        <begin position="23"/>
        <end position="366"/>
    </location>
</feature>
<dbReference type="InterPro" id="IPR011042">
    <property type="entry name" value="6-blade_b-propeller_TolB-like"/>
</dbReference>
<evidence type="ECO:0000313" key="4">
    <source>
        <dbReference type="EMBL" id="MFI7587814.1"/>
    </source>
</evidence>
<feature type="compositionally biased region" description="Low complexity" evidence="1">
    <location>
        <begin position="22"/>
        <end position="41"/>
    </location>
</feature>
<organism evidence="4 5">
    <name type="scientific">Spongisporangium articulatum</name>
    <dbReference type="NCBI Taxonomy" id="3362603"/>
    <lineage>
        <taxon>Bacteria</taxon>
        <taxon>Bacillati</taxon>
        <taxon>Actinomycetota</taxon>
        <taxon>Actinomycetes</taxon>
        <taxon>Kineosporiales</taxon>
        <taxon>Kineosporiaceae</taxon>
        <taxon>Spongisporangium</taxon>
    </lineage>
</organism>
<reference evidence="4 5" key="1">
    <citation type="submission" date="2024-10" db="EMBL/GenBank/DDBJ databases">
        <title>The Natural Products Discovery Center: Release of the First 8490 Sequenced Strains for Exploring Actinobacteria Biosynthetic Diversity.</title>
        <authorList>
            <person name="Kalkreuter E."/>
            <person name="Kautsar S.A."/>
            <person name="Yang D."/>
            <person name="Bader C.D."/>
            <person name="Teijaro C.N."/>
            <person name="Fluegel L."/>
            <person name="Davis C.M."/>
            <person name="Simpson J.R."/>
            <person name="Lauterbach L."/>
            <person name="Steele A.D."/>
            <person name="Gui C."/>
            <person name="Meng S."/>
            <person name="Li G."/>
            <person name="Viehrig K."/>
            <person name="Ye F."/>
            <person name="Su P."/>
            <person name="Kiefer A.F."/>
            <person name="Nichols A."/>
            <person name="Cepeda A.J."/>
            <person name="Yan W."/>
            <person name="Fan B."/>
            <person name="Jiang Y."/>
            <person name="Adhikari A."/>
            <person name="Zheng C.-J."/>
            <person name="Schuster L."/>
            <person name="Cowan T.M."/>
            <person name="Smanski M.J."/>
            <person name="Chevrette M.G."/>
            <person name="De Carvalho L.P.S."/>
            <person name="Shen B."/>
        </authorList>
    </citation>
    <scope>NUCLEOTIDE SEQUENCE [LARGE SCALE GENOMIC DNA]</scope>
    <source>
        <strain evidence="4 5">NPDC049639</strain>
    </source>
</reference>
<keyword evidence="5" id="KW-1185">Reference proteome</keyword>
<dbReference type="SUPFAM" id="SSF50952">
    <property type="entry name" value="Soluble quinoprotein glucose dehydrogenase"/>
    <property type="match status" value="1"/>
</dbReference>
<evidence type="ECO:0000256" key="2">
    <source>
        <dbReference type="SAM" id="SignalP"/>
    </source>
</evidence>
<feature type="signal peptide" evidence="2">
    <location>
        <begin position="1"/>
        <end position="22"/>
    </location>
</feature>
<accession>A0ABW8AN51</accession>
<dbReference type="Proteomes" id="UP001612915">
    <property type="component" value="Unassembled WGS sequence"/>
</dbReference>
<dbReference type="Gene3D" id="2.120.10.30">
    <property type="entry name" value="TolB, C-terminal domain"/>
    <property type="match status" value="1"/>
</dbReference>
<dbReference type="PANTHER" id="PTHR19328">
    <property type="entry name" value="HEDGEHOG-INTERACTING PROTEIN"/>
    <property type="match status" value="1"/>
</dbReference>
<dbReference type="PANTHER" id="PTHR19328:SF13">
    <property type="entry name" value="HIPL1 PROTEIN"/>
    <property type="match status" value="1"/>
</dbReference>
<evidence type="ECO:0000313" key="5">
    <source>
        <dbReference type="Proteomes" id="UP001612915"/>
    </source>
</evidence>
<dbReference type="InterPro" id="IPR012938">
    <property type="entry name" value="Glc/Sorbosone_DH"/>
</dbReference>
<protein>
    <submittedName>
        <fullName evidence="4">PQQ-dependent sugar dehydrogenase</fullName>
    </submittedName>
</protein>
<dbReference type="PROSITE" id="PS51257">
    <property type="entry name" value="PROKAR_LIPOPROTEIN"/>
    <property type="match status" value="1"/>
</dbReference>
<sequence>MRTVTVTLAAALLAGCTGGSSGVTSTAGAGTPSPTSTSNPGTPRPRVGDAKVLTTKLRVPWGVAFLADGSALVGERAGRVSHVSATGKRTTVGTVRGVSEDGEGGLLGLAARQKGSATTLFAYYTSTSDDNRVVSMTYRGGRLGTQKVLLKGIASADHHNGGALAIGPDGDLWIGTGDAGNTARSQQRTNLNGKVLRITTSGKVPADNPFRGSPVYSYGHRNVQGIAFDSAGRTWATEFGQNTYDELNLIEKGANYGWPVVEGREGKKGYVDPKVQWPTSQASPSGLAIVDDVAYLGALRGERLWQVPLDGTAVGTPKSFFRNEFGRIRTVVAAPGGRLWLTTSNRDGRGSPVAADDRILRVPLSS</sequence>
<proteinExistence type="predicted"/>
<evidence type="ECO:0000259" key="3">
    <source>
        <dbReference type="Pfam" id="PF07995"/>
    </source>
</evidence>
<keyword evidence="2" id="KW-0732">Signal</keyword>
<comment type="caution">
    <text evidence="4">The sequence shown here is derived from an EMBL/GenBank/DDBJ whole genome shotgun (WGS) entry which is preliminary data.</text>
</comment>
<dbReference type="Pfam" id="PF07995">
    <property type="entry name" value="GSDH"/>
    <property type="match status" value="1"/>
</dbReference>
<name>A0ABW8AN51_9ACTN</name>
<dbReference type="InterPro" id="IPR011041">
    <property type="entry name" value="Quinoprot_gluc/sorb_DH_b-prop"/>
</dbReference>